<dbReference type="OrthoDB" id="2586582at2759"/>
<evidence type="ECO:0000256" key="2">
    <source>
        <dbReference type="ARBA" id="ARBA00007534"/>
    </source>
</evidence>
<keyword evidence="4 8" id="KW-0964">Secreted</keyword>
<evidence type="ECO:0000256" key="6">
    <source>
        <dbReference type="ARBA" id="ARBA00022801"/>
    </source>
</evidence>
<dbReference type="SMART" id="SM01110">
    <property type="entry name" value="Cutinase"/>
    <property type="match status" value="1"/>
</dbReference>
<evidence type="ECO:0000256" key="1">
    <source>
        <dbReference type="ARBA" id="ARBA00004613"/>
    </source>
</evidence>
<dbReference type="PROSITE" id="PS00155">
    <property type="entry name" value="CUTINASE_1"/>
    <property type="match status" value="1"/>
</dbReference>
<dbReference type="InterPro" id="IPR029058">
    <property type="entry name" value="AB_hydrolase_fold"/>
</dbReference>
<comment type="subcellular location">
    <subcellularLocation>
        <location evidence="1 8">Secreted</location>
    </subcellularLocation>
</comment>
<organism evidence="9 10">
    <name type="scientific">Cadophora malorum</name>
    <dbReference type="NCBI Taxonomy" id="108018"/>
    <lineage>
        <taxon>Eukaryota</taxon>
        <taxon>Fungi</taxon>
        <taxon>Dikarya</taxon>
        <taxon>Ascomycota</taxon>
        <taxon>Pezizomycotina</taxon>
        <taxon>Leotiomycetes</taxon>
        <taxon>Helotiales</taxon>
        <taxon>Ploettnerulaceae</taxon>
        <taxon>Cadophora</taxon>
    </lineage>
</organism>
<dbReference type="Gene3D" id="3.40.50.1820">
    <property type="entry name" value="alpha/beta hydrolase"/>
    <property type="match status" value="1"/>
</dbReference>
<dbReference type="PANTHER" id="PTHR33630">
    <property type="entry name" value="CUTINASE RV1984C-RELATED-RELATED"/>
    <property type="match status" value="1"/>
</dbReference>
<comment type="catalytic activity">
    <reaction evidence="8">
        <text>cutin + H2O = cutin monomers.</text>
        <dbReference type="EC" id="3.1.1.74"/>
    </reaction>
</comment>
<keyword evidence="7" id="KW-1015">Disulfide bond</keyword>
<dbReference type="EMBL" id="JAFJYH010000627">
    <property type="protein sequence ID" value="KAG4410660.1"/>
    <property type="molecule type" value="Genomic_DNA"/>
</dbReference>
<evidence type="ECO:0000256" key="5">
    <source>
        <dbReference type="ARBA" id="ARBA00022729"/>
    </source>
</evidence>
<dbReference type="SUPFAM" id="SSF53474">
    <property type="entry name" value="alpha/beta-Hydrolases"/>
    <property type="match status" value="1"/>
</dbReference>
<evidence type="ECO:0000313" key="9">
    <source>
        <dbReference type="EMBL" id="KAG4410660.1"/>
    </source>
</evidence>
<keyword evidence="10" id="KW-1185">Reference proteome</keyword>
<dbReference type="Proteomes" id="UP000664132">
    <property type="component" value="Unassembled WGS sequence"/>
</dbReference>
<evidence type="ECO:0000256" key="3">
    <source>
        <dbReference type="ARBA" id="ARBA00022487"/>
    </source>
</evidence>
<dbReference type="GO" id="GO:0050525">
    <property type="term" value="F:cutinase activity"/>
    <property type="evidence" value="ECO:0007669"/>
    <property type="project" value="UniProtKB-UniRule"/>
</dbReference>
<dbReference type="PANTHER" id="PTHR33630:SF13">
    <property type="entry name" value="ACETYLXYLAN ESTERASE"/>
    <property type="match status" value="1"/>
</dbReference>
<evidence type="ECO:0000313" key="10">
    <source>
        <dbReference type="Proteomes" id="UP000664132"/>
    </source>
</evidence>
<gene>
    <name evidence="9" type="ORF">IFR04_016205</name>
</gene>
<comment type="function">
    <text evidence="8">Catalyzes the hydrolysis of complex carboxylic polyesters found in the cell wall of plants. Degrades cutin, a macromolecule that forms the structure of the plant cuticle.</text>
</comment>
<dbReference type="Pfam" id="PF01083">
    <property type="entry name" value="Cutinase"/>
    <property type="match status" value="1"/>
</dbReference>
<dbReference type="InterPro" id="IPR000675">
    <property type="entry name" value="Cutinase/axe"/>
</dbReference>
<comment type="caution">
    <text evidence="9">The sequence shown here is derived from an EMBL/GenBank/DDBJ whole genome shotgun (WGS) entry which is preliminary data.</text>
</comment>
<proteinExistence type="inferred from homology"/>
<dbReference type="GO" id="GO:0005576">
    <property type="term" value="C:extracellular region"/>
    <property type="evidence" value="ECO:0007669"/>
    <property type="project" value="UniProtKB-SubCell"/>
</dbReference>
<feature type="chain" id="PRO_5034680770" description="Cutinase" evidence="8">
    <location>
        <begin position="17"/>
        <end position="328"/>
    </location>
</feature>
<dbReference type="EC" id="3.1.1.74" evidence="8"/>
<accession>A0A8H7T1D0</accession>
<evidence type="ECO:0000256" key="8">
    <source>
        <dbReference type="RuleBase" id="RU361263"/>
    </source>
</evidence>
<dbReference type="AlphaFoldDB" id="A0A8H7T1D0"/>
<dbReference type="InterPro" id="IPR043580">
    <property type="entry name" value="CUTINASE_1"/>
</dbReference>
<sequence>MQFLTGILITLPLASASQMTSLLSSREQGTSTCTDTHIFLARGWNEDYPGRQTVLMGAFSTALYSSPTSSDYEDIIYESSFEANYCDSISEGVANGQAQMIAYNKRCPKSKLVVSGYSQGAYVVGDMFAGGGGTFGDCVQKSNEPFDIDSDAGKMVTAILLWGSKRHTASQPYNTFSGADKNGTYPRPNVQLEALKQWTPVLRDYCVVTDPNCAGGKVNEDHWNYFELYSDQAVEWVKNQVDNNITAVSEELSASSTVTSSAESPTMTQSSVIGSGTLVVTGTTTLLSATSATSSSAASSSIAESAATTTCQSSMVVLVIAGFLAACM</sequence>
<evidence type="ECO:0000256" key="7">
    <source>
        <dbReference type="ARBA" id="ARBA00023157"/>
    </source>
</evidence>
<evidence type="ECO:0000256" key="4">
    <source>
        <dbReference type="ARBA" id="ARBA00022525"/>
    </source>
</evidence>
<comment type="similarity">
    <text evidence="2 8">Belongs to the cutinase family.</text>
</comment>
<reference evidence="9" key="1">
    <citation type="submission" date="2021-02" db="EMBL/GenBank/DDBJ databases">
        <title>Genome sequence Cadophora malorum strain M34.</title>
        <authorList>
            <person name="Stefanovic E."/>
            <person name="Vu D."/>
            <person name="Scully C."/>
            <person name="Dijksterhuis J."/>
            <person name="Roader J."/>
            <person name="Houbraken J."/>
        </authorList>
    </citation>
    <scope>NUCLEOTIDE SEQUENCE</scope>
    <source>
        <strain evidence="9">M34</strain>
    </source>
</reference>
<name>A0A8H7T1D0_9HELO</name>
<keyword evidence="3 8" id="KW-0719">Serine esterase</keyword>
<feature type="signal peptide" evidence="8">
    <location>
        <begin position="1"/>
        <end position="16"/>
    </location>
</feature>
<protein>
    <recommendedName>
        <fullName evidence="8">Cutinase</fullName>
        <ecNumber evidence="8">3.1.1.74</ecNumber>
    </recommendedName>
</protein>
<keyword evidence="6 8" id="KW-0378">Hydrolase</keyword>
<keyword evidence="5 8" id="KW-0732">Signal</keyword>